<evidence type="ECO:0008006" key="3">
    <source>
        <dbReference type="Google" id="ProtNLM"/>
    </source>
</evidence>
<reference evidence="2" key="1">
    <citation type="journal article" date="2015" name="Nat. Genet.">
        <title>The genome and transcriptome of the zoonotic hookworm Ancylostoma ceylanicum identify infection-specific gene families.</title>
        <authorList>
            <person name="Schwarz E.M."/>
            <person name="Hu Y."/>
            <person name="Antoshechkin I."/>
            <person name="Miller M.M."/>
            <person name="Sternberg P.W."/>
            <person name="Aroian R.V."/>
        </authorList>
    </citation>
    <scope>NUCLEOTIDE SEQUENCE</scope>
    <source>
        <strain evidence="2">HY135</strain>
    </source>
</reference>
<dbReference type="STRING" id="53326.A0A016TLY8"/>
<sequence length="111" mass="12987">MVESFGSLRYSYQLQELADAIGLKRRKIDHVVLLHDNARPHVAKLTHQKIAELGWEVLPHSAYSPQLAPSDYHLFRALKLHLREKKFDNQTQLENEILSFFSFVAVLDFWN</sequence>
<dbReference type="Proteomes" id="UP000024635">
    <property type="component" value="Unassembled WGS sequence"/>
</dbReference>
<evidence type="ECO:0000313" key="1">
    <source>
        <dbReference type="EMBL" id="EYC03667.1"/>
    </source>
</evidence>
<dbReference type="GO" id="GO:0003676">
    <property type="term" value="F:nucleic acid binding"/>
    <property type="evidence" value="ECO:0007669"/>
    <property type="project" value="InterPro"/>
</dbReference>
<gene>
    <name evidence="1" type="primary">Acey_s0092.g2550</name>
    <name evidence="1" type="ORF">Y032_0092g2550</name>
</gene>
<proteinExistence type="predicted"/>
<protein>
    <recommendedName>
        <fullName evidence="3">Tc1-like transposase DDE domain-containing protein</fullName>
    </recommendedName>
</protein>
<accession>A0A016TLY8</accession>
<keyword evidence="2" id="KW-1185">Reference proteome</keyword>
<organism evidence="1 2">
    <name type="scientific">Ancylostoma ceylanicum</name>
    <dbReference type="NCBI Taxonomy" id="53326"/>
    <lineage>
        <taxon>Eukaryota</taxon>
        <taxon>Metazoa</taxon>
        <taxon>Ecdysozoa</taxon>
        <taxon>Nematoda</taxon>
        <taxon>Chromadorea</taxon>
        <taxon>Rhabditida</taxon>
        <taxon>Rhabditina</taxon>
        <taxon>Rhabditomorpha</taxon>
        <taxon>Strongyloidea</taxon>
        <taxon>Ancylostomatidae</taxon>
        <taxon>Ancylostomatinae</taxon>
        <taxon>Ancylostoma</taxon>
    </lineage>
</organism>
<comment type="caution">
    <text evidence="1">The sequence shown here is derived from an EMBL/GenBank/DDBJ whole genome shotgun (WGS) entry which is preliminary data.</text>
</comment>
<dbReference type="PANTHER" id="PTHR46060:SF1">
    <property type="entry name" value="MARINER MOS1 TRANSPOSASE-LIKE PROTEIN"/>
    <property type="match status" value="1"/>
</dbReference>
<dbReference type="OrthoDB" id="9970333at2759"/>
<dbReference type="EMBL" id="JARK01001428">
    <property type="protein sequence ID" value="EYC03667.1"/>
    <property type="molecule type" value="Genomic_DNA"/>
</dbReference>
<dbReference type="PANTHER" id="PTHR46060">
    <property type="entry name" value="MARINER MOS1 TRANSPOSASE-LIKE PROTEIN"/>
    <property type="match status" value="1"/>
</dbReference>
<evidence type="ECO:0000313" key="2">
    <source>
        <dbReference type="Proteomes" id="UP000024635"/>
    </source>
</evidence>
<dbReference type="Gene3D" id="3.30.420.10">
    <property type="entry name" value="Ribonuclease H-like superfamily/Ribonuclease H"/>
    <property type="match status" value="1"/>
</dbReference>
<dbReference type="InterPro" id="IPR052709">
    <property type="entry name" value="Transposase-MT_Hybrid"/>
</dbReference>
<dbReference type="InterPro" id="IPR036397">
    <property type="entry name" value="RNaseH_sf"/>
</dbReference>
<dbReference type="AlphaFoldDB" id="A0A016TLY8"/>
<name>A0A016TLY8_9BILA</name>